<dbReference type="RefSeq" id="XP_002674946.1">
    <property type="nucleotide sequence ID" value="XM_002674900.1"/>
</dbReference>
<keyword evidence="2" id="KW-0812">Transmembrane</keyword>
<feature type="transmembrane region" description="Helical" evidence="2">
    <location>
        <begin position="57"/>
        <end position="78"/>
    </location>
</feature>
<evidence type="ECO:0000313" key="4">
    <source>
        <dbReference type="Proteomes" id="UP000006671"/>
    </source>
</evidence>
<dbReference type="KEGG" id="ngr:NAEGRDRAFT_69901"/>
<sequence>MATNSVTPIEMQETNPTSTENKERATINKQDVSPIKDNPDEPIQHVELCGWKFPFKWYHILTMIGWFIMLSFMVYYTIRQSMSYVEAMSKPTTTMSWIPATSLTLPAVTVCNWNAGPSDCNACALRFDGAVDFQSSNNYNSDQVYYKEIEQGGNKYHCYVFNNISDSSSANLMKSSLIGYNGIRTFFFGLNAPTPTEISSKKVKMGFIVSFHEQGTTPDLLSETNYALPSLDNFFMLTKVITTRLKPTIDNPNLNSTKWNSEKTVLRTYNADETSLTISVTYNSLSTTQIEEVYTNSIEGLLGELAGMIGLLVGIDLLKMIRGFLEIPFVFKEKSTMEFWDNFN</sequence>
<proteinExistence type="predicted"/>
<dbReference type="Gene3D" id="2.60.470.10">
    <property type="entry name" value="Acid-sensing ion channels like domains"/>
    <property type="match status" value="1"/>
</dbReference>
<dbReference type="AlphaFoldDB" id="D2VLU3"/>
<dbReference type="EMBL" id="GG738881">
    <property type="protein sequence ID" value="EFC42202.1"/>
    <property type="molecule type" value="Genomic_DNA"/>
</dbReference>
<dbReference type="OrthoDB" id="10253383at2759"/>
<evidence type="ECO:0000256" key="2">
    <source>
        <dbReference type="SAM" id="Phobius"/>
    </source>
</evidence>
<name>D2VLU3_NAEGR</name>
<keyword evidence="2" id="KW-1133">Transmembrane helix</keyword>
<dbReference type="InParanoid" id="D2VLU3"/>
<keyword evidence="4" id="KW-1185">Reference proteome</keyword>
<organism evidence="4">
    <name type="scientific">Naegleria gruberi</name>
    <name type="common">Amoeba</name>
    <dbReference type="NCBI Taxonomy" id="5762"/>
    <lineage>
        <taxon>Eukaryota</taxon>
        <taxon>Discoba</taxon>
        <taxon>Heterolobosea</taxon>
        <taxon>Tetramitia</taxon>
        <taxon>Eutetramitia</taxon>
        <taxon>Vahlkampfiidae</taxon>
        <taxon>Naegleria</taxon>
    </lineage>
</organism>
<gene>
    <name evidence="3" type="ORF">NAEGRDRAFT_69901</name>
</gene>
<protein>
    <submittedName>
        <fullName evidence="3">Predicted protein</fullName>
    </submittedName>
</protein>
<feature type="compositionally biased region" description="Polar residues" evidence="1">
    <location>
        <begin position="1"/>
        <end position="19"/>
    </location>
</feature>
<dbReference type="Proteomes" id="UP000006671">
    <property type="component" value="Unassembled WGS sequence"/>
</dbReference>
<accession>D2VLU3</accession>
<evidence type="ECO:0000256" key="1">
    <source>
        <dbReference type="SAM" id="MobiDB-lite"/>
    </source>
</evidence>
<dbReference type="VEuPathDB" id="AmoebaDB:NAEGRDRAFT_69901"/>
<reference evidence="3 4" key="1">
    <citation type="journal article" date="2010" name="Cell">
        <title>The genome of Naegleria gruberi illuminates early eukaryotic versatility.</title>
        <authorList>
            <person name="Fritz-Laylin L.K."/>
            <person name="Prochnik S.E."/>
            <person name="Ginger M.L."/>
            <person name="Dacks J.B."/>
            <person name="Carpenter M.L."/>
            <person name="Field M.C."/>
            <person name="Kuo A."/>
            <person name="Paredez A."/>
            <person name="Chapman J."/>
            <person name="Pham J."/>
            <person name="Shu S."/>
            <person name="Neupane R."/>
            <person name="Cipriano M."/>
            <person name="Mancuso J."/>
            <person name="Tu H."/>
            <person name="Salamov A."/>
            <person name="Lindquist E."/>
            <person name="Shapiro H."/>
            <person name="Lucas S."/>
            <person name="Grigoriev I.V."/>
            <person name="Cande W.Z."/>
            <person name="Fulton C."/>
            <person name="Rokhsar D.S."/>
            <person name="Dawson S.C."/>
        </authorList>
    </citation>
    <scope>NUCLEOTIDE SEQUENCE [LARGE SCALE GENOMIC DNA]</scope>
    <source>
        <strain evidence="3 4">NEG-M</strain>
    </source>
</reference>
<feature type="region of interest" description="Disordered" evidence="1">
    <location>
        <begin position="1"/>
        <end position="37"/>
    </location>
</feature>
<dbReference type="GeneID" id="8851691"/>
<keyword evidence="2" id="KW-0472">Membrane</keyword>
<evidence type="ECO:0000313" key="3">
    <source>
        <dbReference type="EMBL" id="EFC42202.1"/>
    </source>
</evidence>